<dbReference type="Pfam" id="PF13365">
    <property type="entry name" value="Trypsin_2"/>
    <property type="match status" value="1"/>
</dbReference>
<evidence type="ECO:0000313" key="6">
    <source>
        <dbReference type="Proteomes" id="UP000630353"/>
    </source>
</evidence>
<dbReference type="InterPro" id="IPR009003">
    <property type="entry name" value="Peptidase_S1_PA"/>
</dbReference>
<feature type="domain" description="PDZ" evidence="4">
    <location>
        <begin position="218"/>
        <end position="301"/>
    </location>
</feature>
<dbReference type="GO" id="GO:0004252">
    <property type="term" value="F:serine-type endopeptidase activity"/>
    <property type="evidence" value="ECO:0007669"/>
    <property type="project" value="InterPro"/>
</dbReference>
<dbReference type="InterPro" id="IPR036034">
    <property type="entry name" value="PDZ_sf"/>
</dbReference>
<dbReference type="SMART" id="SM00228">
    <property type="entry name" value="PDZ"/>
    <property type="match status" value="1"/>
</dbReference>
<proteinExistence type="predicted"/>
<dbReference type="EMBL" id="BMZS01000018">
    <property type="protein sequence ID" value="GHD63939.1"/>
    <property type="molecule type" value="Genomic_DNA"/>
</dbReference>
<keyword evidence="6" id="KW-1185">Reference proteome</keyword>
<accession>A0A918XZ13</accession>
<protein>
    <submittedName>
        <fullName evidence="5">Signal protein PDZ</fullName>
    </submittedName>
</protein>
<reference evidence="5" key="1">
    <citation type="journal article" date="2014" name="Int. J. Syst. Evol. Microbiol.">
        <title>Complete genome sequence of Corynebacterium casei LMG S-19264T (=DSM 44701T), isolated from a smear-ripened cheese.</title>
        <authorList>
            <consortium name="US DOE Joint Genome Institute (JGI-PGF)"/>
            <person name="Walter F."/>
            <person name="Albersmeier A."/>
            <person name="Kalinowski J."/>
            <person name="Ruckert C."/>
        </authorList>
    </citation>
    <scope>NUCLEOTIDE SEQUENCE</scope>
    <source>
        <strain evidence="5">KCTC 42651</strain>
    </source>
</reference>
<dbReference type="PRINTS" id="PR00834">
    <property type="entry name" value="PROTEASES2C"/>
</dbReference>
<dbReference type="InterPro" id="IPR051201">
    <property type="entry name" value="Chloro_Bact_Ser_Proteases"/>
</dbReference>
<dbReference type="InterPro" id="IPR001478">
    <property type="entry name" value="PDZ"/>
</dbReference>
<evidence type="ECO:0000256" key="1">
    <source>
        <dbReference type="ARBA" id="ARBA00022670"/>
    </source>
</evidence>
<keyword evidence="2" id="KW-0378">Hydrolase</keyword>
<reference evidence="5" key="2">
    <citation type="submission" date="2020-09" db="EMBL/GenBank/DDBJ databases">
        <authorList>
            <person name="Sun Q."/>
            <person name="Kim S."/>
        </authorList>
    </citation>
    <scope>NUCLEOTIDE SEQUENCE</scope>
    <source>
        <strain evidence="5">KCTC 42651</strain>
    </source>
</reference>
<dbReference type="Proteomes" id="UP000630353">
    <property type="component" value="Unassembled WGS sequence"/>
</dbReference>
<dbReference type="SUPFAM" id="SSF50494">
    <property type="entry name" value="Trypsin-like serine proteases"/>
    <property type="match status" value="1"/>
</dbReference>
<feature type="chain" id="PRO_5037448686" evidence="3">
    <location>
        <begin position="26"/>
        <end position="323"/>
    </location>
</feature>
<comment type="caution">
    <text evidence="5">The sequence shown here is derived from an EMBL/GenBank/DDBJ whole genome shotgun (WGS) entry which is preliminary data.</text>
</comment>
<evidence type="ECO:0000259" key="4">
    <source>
        <dbReference type="PROSITE" id="PS50106"/>
    </source>
</evidence>
<sequence>MAASSRFLSTLFLLVVLTVAGPAPAASPVEAVVTVEARVPADSRTAESLGTERRGAGVVIDQGGLVVTIGYLIMEAEQVSVVDGRGSRVPADIVAYDHETGFGLLRALGKLAGAPARLGSADGLAAGQRVTVAAPGVSGQAVVVGRRSFAGGWEYLLEDALFTTPPIPNFGGAGLFDADGRLAGIGSLIVGDAAGDGVGPPGNMFVPIDLLPPILPDLLAFGRSTAPASPWLGLYPEPANGALVVARVSPGGPADAAGIRPGDVILGVGDEPVRRLEALWRRVRALGPAGVEVRLKLLSGGAVRDVVLTSRDRRGWLRLERTY</sequence>
<dbReference type="PANTHER" id="PTHR43343:SF3">
    <property type="entry name" value="PROTEASE DO-LIKE 8, CHLOROPLASTIC"/>
    <property type="match status" value="1"/>
</dbReference>
<keyword evidence="1" id="KW-0645">Protease</keyword>
<dbReference type="PROSITE" id="PS50106">
    <property type="entry name" value="PDZ"/>
    <property type="match status" value="1"/>
</dbReference>
<organism evidence="5 6">
    <name type="scientific">Thalassobaculum fulvum</name>
    <dbReference type="NCBI Taxonomy" id="1633335"/>
    <lineage>
        <taxon>Bacteria</taxon>
        <taxon>Pseudomonadati</taxon>
        <taxon>Pseudomonadota</taxon>
        <taxon>Alphaproteobacteria</taxon>
        <taxon>Rhodospirillales</taxon>
        <taxon>Thalassobaculaceae</taxon>
        <taxon>Thalassobaculum</taxon>
    </lineage>
</organism>
<dbReference type="InterPro" id="IPR041489">
    <property type="entry name" value="PDZ_6"/>
</dbReference>
<dbReference type="Gene3D" id="2.40.10.120">
    <property type="match status" value="1"/>
</dbReference>
<dbReference type="InterPro" id="IPR001940">
    <property type="entry name" value="Peptidase_S1C"/>
</dbReference>
<name>A0A918XZ13_9PROT</name>
<keyword evidence="3" id="KW-0732">Signal</keyword>
<evidence type="ECO:0000313" key="5">
    <source>
        <dbReference type="EMBL" id="GHD63939.1"/>
    </source>
</evidence>
<dbReference type="GO" id="GO:0006508">
    <property type="term" value="P:proteolysis"/>
    <property type="evidence" value="ECO:0007669"/>
    <property type="project" value="UniProtKB-KW"/>
</dbReference>
<dbReference type="Pfam" id="PF17820">
    <property type="entry name" value="PDZ_6"/>
    <property type="match status" value="1"/>
</dbReference>
<feature type="signal peptide" evidence="3">
    <location>
        <begin position="1"/>
        <end position="25"/>
    </location>
</feature>
<dbReference type="SUPFAM" id="SSF50156">
    <property type="entry name" value="PDZ domain-like"/>
    <property type="match status" value="1"/>
</dbReference>
<evidence type="ECO:0000256" key="3">
    <source>
        <dbReference type="SAM" id="SignalP"/>
    </source>
</evidence>
<evidence type="ECO:0000256" key="2">
    <source>
        <dbReference type="ARBA" id="ARBA00022801"/>
    </source>
</evidence>
<gene>
    <name evidence="5" type="ORF">GCM10017083_54900</name>
</gene>
<dbReference type="RefSeq" id="WP_189995818.1">
    <property type="nucleotide sequence ID" value="NZ_BMZS01000018.1"/>
</dbReference>
<dbReference type="AlphaFoldDB" id="A0A918XZ13"/>
<dbReference type="Gene3D" id="2.30.42.10">
    <property type="match status" value="1"/>
</dbReference>
<dbReference type="PANTHER" id="PTHR43343">
    <property type="entry name" value="PEPTIDASE S12"/>
    <property type="match status" value="1"/>
</dbReference>